<evidence type="ECO:0000313" key="6">
    <source>
        <dbReference type="EMBL" id="TWI68010.1"/>
    </source>
</evidence>
<evidence type="ECO:0000259" key="5">
    <source>
        <dbReference type="PROSITE" id="PS50977"/>
    </source>
</evidence>
<feature type="DNA-binding region" description="H-T-H motif" evidence="4">
    <location>
        <begin position="29"/>
        <end position="48"/>
    </location>
</feature>
<dbReference type="PANTHER" id="PTHR47506">
    <property type="entry name" value="TRANSCRIPTIONAL REGULATORY PROTEIN"/>
    <property type="match status" value="1"/>
</dbReference>
<reference evidence="6 7" key="1">
    <citation type="journal article" date="2015" name="Stand. Genomic Sci.">
        <title>Genomic Encyclopedia of Bacterial and Archaeal Type Strains, Phase III: the genomes of soil and plant-associated and newly described type strains.</title>
        <authorList>
            <person name="Whitman W.B."/>
            <person name="Woyke T."/>
            <person name="Klenk H.P."/>
            <person name="Zhou Y."/>
            <person name="Lilburn T.G."/>
            <person name="Beck B.J."/>
            <person name="De Vos P."/>
            <person name="Vandamme P."/>
            <person name="Eisen J.A."/>
            <person name="Garrity G."/>
            <person name="Hugenholtz P."/>
            <person name="Kyrpides N.C."/>
        </authorList>
    </citation>
    <scope>NUCLEOTIDE SEQUENCE [LARGE SCALE GENOMIC DNA]</scope>
    <source>
        <strain evidence="6 7">CGMCC 1.10948</strain>
    </source>
</reference>
<keyword evidence="2 4" id="KW-0238">DNA-binding</keyword>
<dbReference type="GO" id="GO:0003677">
    <property type="term" value="F:DNA binding"/>
    <property type="evidence" value="ECO:0007669"/>
    <property type="project" value="UniProtKB-UniRule"/>
</dbReference>
<sequence>MAESHMSKEQLAVAAATEVFSRYGYARTTMGDIAAAAGISRPALYLLFPDKDAVFAAVIQAMDEQKHREIRTAIARLDGLHAKLLHACKSWGSHGFDLVEAHPDSADLFDLRFPAVRQVYDNFQSLVADLIRDQARSAKGTDERADEPEVLARCLVFGMRGLRETARSGKEMRRLIAVQVTMLVRSISGSV</sequence>
<dbReference type="PANTHER" id="PTHR47506:SF10">
    <property type="entry name" value="TRANSCRIPTIONAL REGULATORY PROTEIN"/>
    <property type="match status" value="1"/>
</dbReference>
<accession>A0A562RI69</accession>
<comment type="caution">
    <text evidence="6">The sequence shown here is derived from an EMBL/GenBank/DDBJ whole genome shotgun (WGS) entry which is preliminary data.</text>
</comment>
<feature type="domain" description="HTH tetR-type" evidence="5">
    <location>
        <begin position="6"/>
        <end position="66"/>
    </location>
</feature>
<dbReference type="PRINTS" id="PR00455">
    <property type="entry name" value="HTHTETR"/>
</dbReference>
<name>A0A562RI69_9BRAD</name>
<organism evidence="6 7">
    <name type="scientific">Bradyrhizobium huanghuaihaiense</name>
    <dbReference type="NCBI Taxonomy" id="990078"/>
    <lineage>
        <taxon>Bacteria</taxon>
        <taxon>Pseudomonadati</taxon>
        <taxon>Pseudomonadota</taxon>
        <taxon>Alphaproteobacteria</taxon>
        <taxon>Hyphomicrobiales</taxon>
        <taxon>Nitrobacteraceae</taxon>
        <taxon>Bradyrhizobium</taxon>
    </lineage>
</organism>
<evidence type="ECO:0000256" key="2">
    <source>
        <dbReference type="ARBA" id="ARBA00023125"/>
    </source>
</evidence>
<dbReference type="InterPro" id="IPR009057">
    <property type="entry name" value="Homeodomain-like_sf"/>
</dbReference>
<dbReference type="SUPFAM" id="SSF46689">
    <property type="entry name" value="Homeodomain-like"/>
    <property type="match status" value="1"/>
</dbReference>
<dbReference type="OrthoDB" id="8478851at2"/>
<protein>
    <submittedName>
        <fullName evidence="6">TetR family transcriptional regulator</fullName>
    </submittedName>
</protein>
<keyword evidence="1" id="KW-0805">Transcription regulation</keyword>
<dbReference type="EMBL" id="VLLA01000011">
    <property type="protein sequence ID" value="TWI68010.1"/>
    <property type="molecule type" value="Genomic_DNA"/>
</dbReference>
<gene>
    <name evidence="6" type="ORF">IQ16_04535</name>
</gene>
<dbReference type="Gene3D" id="1.10.357.10">
    <property type="entry name" value="Tetracycline Repressor, domain 2"/>
    <property type="match status" value="1"/>
</dbReference>
<evidence type="ECO:0000256" key="4">
    <source>
        <dbReference type="PROSITE-ProRule" id="PRU00335"/>
    </source>
</evidence>
<keyword evidence="3" id="KW-0804">Transcription</keyword>
<dbReference type="AlphaFoldDB" id="A0A562RI69"/>
<dbReference type="InterPro" id="IPR001647">
    <property type="entry name" value="HTH_TetR"/>
</dbReference>
<evidence type="ECO:0000313" key="7">
    <source>
        <dbReference type="Proteomes" id="UP000316291"/>
    </source>
</evidence>
<dbReference type="PROSITE" id="PS50977">
    <property type="entry name" value="HTH_TETR_2"/>
    <property type="match status" value="1"/>
</dbReference>
<dbReference type="Pfam" id="PF00440">
    <property type="entry name" value="TetR_N"/>
    <property type="match status" value="1"/>
</dbReference>
<evidence type="ECO:0000256" key="1">
    <source>
        <dbReference type="ARBA" id="ARBA00023015"/>
    </source>
</evidence>
<evidence type="ECO:0000256" key="3">
    <source>
        <dbReference type="ARBA" id="ARBA00023163"/>
    </source>
</evidence>
<keyword evidence="7" id="KW-1185">Reference proteome</keyword>
<proteinExistence type="predicted"/>
<dbReference type="RefSeq" id="WP_145831766.1">
    <property type="nucleotide sequence ID" value="NZ_VLLA01000011.1"/>
</dbReference>
<dbReference type="Proteomes" id="UP000316291">
    <property type="component" value="Unassembled WGS sequence"/>
</dbReference>